<reference evidence="7 8" key="1">
    <citation type="submission" date="2018-02" db="EMBL/GenBank/DDBJ databases">
        <authorList>
            <person name="Holder M.E."/>
            <person name="Ajami N.J."/>
            <person name="Petrosino J.F."/>
        </authorList>
    </citation>
    <scope>NUCLEOTIDE SEQUENCE [LARGE SCALE GENOMIC DNA]</scope>
    <source>
        <strain evidence="7 8">ATCC 33285</strain>
    </source>
</reference>
<evidence type="ECO:0000256" key="2">
    <source>
        <dbReference type="ARBA" id="ARBA00006275"/>
    </source>
</evidence>
<keyword evidence="5" id="KW-0998">Cell outer membrane</keyword>
<comment type="subcellular location">
    <subcellularLocation>
        <location evidence="1">Cell outer membrane</location>
    </subcellularLocation>
</comment>
<dbReference type="Pfam" id="PF07980">
    <property type="entry name" value="SusD_RagB"/>
    <property type="match status" value="1"/>
</dbReference>
<keyword evidence="4" id="KW-0472">Membrane</keyword>
<evidence type="ECO:0000256" key="3">
    <source>
        <dbReference type="ARBA" id="ARBA00022729"/>
    </source>
</evidence>
<evidence type="ECO:0000259" key="6">
    <source>
        <dbReference type="Pfam" id="PF07980"/>
    </source>
</evidence>
<keyword evidence="3" id="KW-0732">Signal</keyword>
<dbReference type="RefSeq" id="WP_106041546.1">
    <property type="nucleotide sequence ID" value="NZ_CP027231.1"/>
</dbReference>
<sequence>MKIKKHILSFCLIGAIGLQGCENFLDTYPKESYSDNTVWATQGTVDAFVTNCYASAYDPYLNFSMWDKTFSNNMVNCRHSCPAEARGLMENTYGWGLNDRFGSIRNCNLILEKVAQSNVLNENFKKRYTAEAKMMRAMIYYDLARKGGRYMWVDKVLNAGDEFNIPLTKDIVESYSHVLTDLREAIVDLPEEKVPGRLNKNAGLALLSEVCLTAAAYTDDNTTLRMSGKSLYQEVVEAVNAIKNVELDSNYESMFNQTGAYSSSEIILARYWSADNTQMMHTDMINMVPNLTNSNLEINGCGPLFSKADIFECWLDHTPSQNLVDAYLVIDAESRKAVRWYESSQFKKNTKSIGVNEAMIKIEYKDEAEFKGKSFKAFEVTTPGRSISDLMYGGRDKRFDASIIHDGSKFLNEDITTYNHGNMSRWATKRYAADHVPLTNYSTRKYIYSNMSPRPFYNVYTDYHKILFRYGRALLNKAEALLRLGQISEAVATLNQTRTIHGGLPASEASTAVEAWNDYKTERRVELFWEGDFYFSLLRWGKYGREANDGKEPGSVIDELCEPATFIEINKERTAAFVGNVQQQNDQRKFDIRSYLFPITKSVIQANSAISDADQNKGWE</sequence>
<protein>
    <submittedName>
        <fullName evidence="7">RagB/SusD family nutrient uptake outer membrane protein</fullName>
    </submittedName>
</protein>
<dbReference type="Gene3D" id="1.25.40.390">
    <property type="match status" value="1"/>
</dbReference>
<dbReference type="InterPro" id="IPR012944">
    <property type="entry name" value="SusD_RagB_dom"/>
</dbReference>
<evidence type="ECO:0000313" key="7">
    <source>
        <dbReference type="EMBL" id="AVM53157.1"/>
    </source>
</evidence>
<dbReference type="InterPro" id="IPR011990">
    <property type="entry name" value="TPR-like_helical_dom_sf"/>
</dbReference>
<evidence type="ECO:0000256" key="1">
    <source>
        <dbReference type="ARBA" id="ARBA00004442"/>
    </source>
</evidence>
<dbReference type="Proteomes" id="UP000238304">
    <property type="component" value="Chromosome"/>
</dbReference>
<feature type="domain" description="RagB/SusD" evidence="6">
    <location>
        <begin position="265"/>
        <end position="619"/>
    </location>
</feature>
<evidence type="ECO:0000256" key="4">
    <source>
        <dbReference type="ARBA" id="ARBA00023136"/>
    </source>
</evidence>
<accession>A0ABN5IK30</accession>
<name>A0ABN5IK30_9BACE</name>
<gene>
    <name evidence="7" type="ORF">C4H11_09625</name>
</gene>
<keyword evidence="8" id="KW-1185">Reference proteome</keyword>
<dbReference type="SUPFAM" id="SSF48452">
    <property type="entry name" value="TPR-like"/>
    <property type="match status" value="1"/>
</dbReference>
<comment type="similarity">
    <text evidence="2">Belongs to the SusD family.</text>
</comment>
<dbReference type="EMBL" id="CP027231">
    <property type="protein sequence ID" value="AVM53157.1"/>
    <property type="molecule type" value="Genomic_DNA"/>
</dbReference>
<evidence type="ECO:0000256" key="5">
    <source>
        <dbReference type="ARBA" id="ARBA00023237"/>
    </source>
</evidence>
<dbReference type="PROSITE" id="PS51257">
    <property type="entry name" value="PROKAR_LIPOPROTEIN"/>
    <property type="match status" value="1"/>
</dbReference>
<proteinExistence type="inferred from homology"/>
<evidence type="ECO:0000313" key="8">
    <source>
        <dbReference type="Proteomes" id="UP000238304"/>
    </source>
</evidence>
<organism evidence="7 8">
    <name type="scientific">Bacteroides zoogleoformans</name>
    <dbReference type="NCBI Taxonomy" id="28119"/>
    <lineage>
        <taxon>Bacteria</taxon>
        <taxon>Pseudomonadati</taxon>
        <taxon>Bacteroidota</taxon>
        <taxon>Bacteroidia</taxon>
        <taxon>Bacteroidales</taxon>
        <taxon>Bacteroidaceae</taxon>
        <taxon>Bacteroides</taxon>
    </lineage>
</organism>